<dbReference type="PANTHER" id="PTHR42703:SF1">
    <property type="entry name" value="NA(+)_H(+) ANTIPORTER SUBUNIT D1"/>
    <property type="match status" value="1"/>
</dbReference>
<feature type="transmembrane region" description="Helical" evidence="8">
    <location>
        <begin position="305"/>
        <end position="328"/>
    </location>
</feature>
<dbReference type="KEGG" id="lum:CNR27_15045"/>
<evidence type="ECO:0000313" key="10">
    <source>
        <dbReference type="EMBL" id="ATD68590.1"/>
    </source>
</evidence>
<gene>
    <name evidence="10" type="ORF">CNR27_15045</name>
</gene>
<dbReference type="AlphaFoldDB" id="A0A290XHH9"/>
<feature type="transmembrane region" description="Helical" evidence="8">
    <location>
        <begin position="411"/>
        <end position="428"/>
    </location>
</feature>
<dbReference type="NCBIfam" id="NF009309">
    <property type="entry name" value="PRK12666.1"/>
    <property type="match status" value="1"/>
</dbReference>
<dbReference type="GO" id="GO:0042773">
    <property type="term" value="P:ATP synthesis coupled electron transport"/>
    <property type="evidence" value="ECO:0007669"/>
    <property type="project" value="InterPro"/>
</dbReference>
<sequence length="510" mass="54542">MNHLPVLPILVPLVTGALLLLLERRHRTSVLRLWAWIGMAALLAVSVTLLLQVQREDMLVYLVGDWPARLGITLMVDRLSALMVLTTTLLAIPCLLYACAGWDKRALHFHALFQMQLAGLNGAFLTGDIFNLFVFFEVMLIASYGLLLSGARGARIKAGMHYVVFNIAASVVFLMALGLLYGMLGTLNMTEMAARIAVAPPERTMLIQAGAGLLLLVFCAKAALLPLYLWLPEAYARAPAAVAALFTVMTKVGLYAILRVYTLMFGDTAGPLAGMAWDWLLPAGAATVVLAALGVIGAPRLRISVAYLVLLSAGTLFVAFSIGNAGAISAGLYYLPHSVFVSAALFLLADIIQRHRGSGGDYLVPIASMPSKTLPAALFLVAAVSIAGLPPLSGFVGKLQLLNSVPESQTAWVWAVILGSSLMTIIGLSRSGTRLFWRVDPTPPGGPDAPPLRRSEIAATVLLLGYGVVMTIFAAPVLRYTDAAAAQLLDVETYIQVLRDTAPQIREPSR</sequence>
<feature type="transmembrane region" description="Helical" evidence="8">
    <location>
        <begin position="132"/>
        <end position="151"/>
    </location>
</feature>
<dbReference type="EMBL" id="CP023406">
    <property type="protein sequence ID" value="ATD68590.1"/>
    <property type="molecule type" value="Genomic_DNA"/>
</dbReference>
<comment type="subcellular location">
    <subcellularLocation>
        <location evidence="1">Cell membrane</location>
        <topology evidence="1">Multi-pass membrane protein</topology>
    </subcellularLocation>
    <subcellularLocation>
        <location evidence="7">Membrane</location>
        <topology evidence="7">Multi-pass membrane protein</topology>
    </subcellularLocation>
</comment>
<feature type="transmembrane region" description="Helical" evidence="8">
    <location>
        <begin position="238"/>
        <end position="259"/>
    </location>
</feature>
<evidence type="ECO:0000256" key="1">
    <source>
        <dbReference type="ARBA" id="ARBA00004651"/>
    </source>
</evidence>
<feature type="transmembrane region" description="Helical" evidence="8">
    <location>
        <begin position="334"/>
        <end position="352"/>
    </location>
</feature>
<evidence type="ECO:0000256" key="6">
    <source>
        <dbReference type="ARBA" id="ARBA00023136"/>
    </source>
</evidence>
<feature type="transmembrane region" description="Helical" evidence="8">
    <location>
        <begin position="79"/>
        <end position="100"/>
    </location>
</feature>
<name>A0A290XHH9_9GAMM</name>
<keyword evidence="5 8" id="KW-1133">Transmembrane helix</keyword>
<feature type="transmembrane region" description="Helical" evidence="8">
    <location>
        <begin position="205"/>
        <end position="231"/>
    </location>
</feature>
<evidence type="ECO:0000259" key="9">
    <source>
        <dbReference type="Pfam" id="PF00361"/>
    </source>
</evidence>
<feature type="transmembrane region" description="Helical" evidence="8">
    <location>
        <begin position="279"/>
        <end position="298"/>
    </location>
</feature>
<evidence type="ECO:0000256" key="7">
    <source>
        <dbReference type="RuleBase" id="RU000320"/>
    </source>
</evidence>
<dbReference type="InterPro" id="IPR003918">
    <property type="entry name" value="NADH_UbQ_OxRdtase"/>
</dbReference>
<evidence type="ECO:0000256" key="3">
    <source>
        <dbReference type="ARBA" id="ARBA00022475"/>
    </source>
</evidence>
<dbReference type="PRINTS" id="PR01437">
    <property type="entry name" value="NUOXDRDTASE4"/>
</dbReference>
<feature type="transmembrane region" description="Helical" evidence="8">
    <location>
        <begin position="373"/>
        <end position="391"/>
    </location>
</feature>
<keyword evidence="3" id="KW-1003">Cell membrane</keyword>
<dbReference type="Pfam" id="PF00361">
    <property type="entry name" value="Proton_antipo_M"/>
    <property type="match status" value="1"/>
</dbReference>
<reference evidence="11" key="1">
    <citation type="submission" date="2017-09" db="EMBL/GenBank/DDBJ databases">
        <title>Luteimonas liuhanmingii sp.nov., isolated from the intestinal contents of Tibetan Plateau Pika in Yushu, Qinghai Province, China.</title>
        <authorList>
            <person name="Gui Z."/>
        </authorList>
    </citation>
    <scope>NUCLEOTIDE SEQUENCE [LARGE SCALE GENOMIC DNA]</scope>
    <source>
        <strain evidence="11">100111</strain>
    </source>
</reference>
<evidence type="ECO:0000313" key="11">
    <source>
        <dbReference type="Proteomes" id="UP000218968"/>
    </source>
</evidence>
<keyword evidence="4 7" id="KW-0812">Transmembrane</keyword>
<comment type="similarity">
    <text evidence="2">Belongs to the CPA3 antiporters (TC 2.A.63) subunit D family.</text>
</comment>
<feature type="domain" description="NADH:quinone oxidoreductase/Mrp antiporter transmembrane" evidence="9">
    <location>
        <begin position="128"/>
        <end position="424"/>
    </location>
</feature>
<dbReference type="RefSeq" id="WP_096300084.1">
    <property type="nucleotide sequence ID" value="NZ_CP023406.1"/>
</dbReference>
<keyword evidence="6 8" id="KW-0472">Membrane</keyword>
<feature type="transmembrane region" description="Helical" evidence="8">
    <location>
        <begin position="6"/>
        <end position="22"/>
    </location>
</feature>
<feature type="transmembrane region" description="Helical" evidence="8">
    <location>
        <begin position="457"/>
        <end position="478"/>
    </location>
</feature>
<feature type="transmembrane region" description="Helical" evidence="8">
    <location>
        <begin position="163"/>
        <end position="185"/>
    </location>
</feature>
<dbReference type="InterPro" id="IPR050586">
    <property type="entry name" value="CPA3_Na-H_Antiporter_D"/>
</dbReference>
<evidence type="ECO:0000256" key="5">
    <source>
        <dbReference type="ARBA" id="ARBA00022989"/>
    </source>
</evidence>
<dbReference type="OrthoDB" id="9768329at2"/>
<dbReference type="PANTHER" id="PTHR42703">
    <property type="entry name" value="NADH DEHYDROGENASE"/>
    <property type="match status" value="1"/>
</dbReference>
<dbReference type="GO" id="GO:0005886">
    <property type="term" value="C:plasma membrane"/>
    <property type="evidence" value="ECO:0007669"/>
    <property type="project" value="UniProtKB-SubCell"/>
</dbReference>
<dbReference type="GO" id="GO:0008137">
    <property type="term" value="F:NADH dehydrogenase (ubiquinone) activity"/>
    <property type="evidence" value="ECO:0007669"/>
    <property type="project" value="InterPro"/>
</dbReference>
<proteinExistence type="inferred from homology"/>
<protein>
    <submittedName>
        <fullName evidence="10">Monovalent cation/H+ antiporter subunit D</fullName>
    </submittedName>
</protein>
<dbReference type="InterPro" id="IPR001750">
    <property type="entry name" value="ND/Mrp_TM"/>
</dbReference>
<organism evidence="10 11">
    <name type="scientific">Luteimonas chenhongjianii</name>
    <dbReference type="NCBI Taxonomy" id="2006110"/>
    <lineage>
        <taxon>Bacteria</taxon>
        <taxon>Pseudomonadati</taxon>
        <taxon>Pseudomonadota</taxon>
        <taxon>Gammaproteobacteria</taxon>
        <taxon>Lysobacterales</taxon>
        <taxon>Lysobacteraceae</taxon>
        <taxon>Luteimonas</taxon>
    </lineage>
</organism>
<evidence type="ECO:0000256" key="2">
    <source>
        <dbReference type="ARBA" id="ARBA00005346"/>
    </source>
</evidence>
<dbReference type="Proteomes" id="UP000218968">
    <property type="component" value="Chromosome"/>
</dbReference>
<feature type="transmembrane region" description="Helical" evidence="8">
    <location>
        <begin position="107"/>
        <end position="126"/>
    </location>
</feature>
<keyword evidence="11" id="KW-1185">Reference proteome</keyword>
<feature type="transmembrane region" description="Helical" evidence="8">
    <location>
        <begin position="34"/>
        <end position="53"/>
    </location>
</feature>
<evidence type="ECO:0000256" key="8">
    <source>
        <dbReference type="SAM" id="Phobius"/>
    </source>
</evidence>
<evidence type="ECO:0000256" key="4">
    <source>
        <dbReference type="ARBA" id="ARBA00022692"/>
    </source>
</evidence>
<accession>A0A290XHH9</accession>